<dbReference type="Pfam" id="PF25277">
    <property type="entry name" value="DUF7871"/>
    <property type="match status" value="1"/>
</dbReference>
<reference evidence="2" key="1">
    <citation type="submission" date="2014-02" db="EMBL/GenBank/DDBJ databases">
        <authorList>
            <person name="Genoscope - CEA"/>
        </authorList>
    </citation>
    <scope>NUCLEOTIDE SEQUENCE</scope>
    <source>
        <strain evidence="2">LS3</strain>
    </source>
</reference>
<organism evidence="2">
    <name type="scientific">Blastobotrys adeninivorans</name>
    <name type="common">Yeast</name>
    <name type="synonym">Arxula adeninivorans</name>
    <dbReference type="NCBI Taxonomy" id="409370"/>
    <lineage>
        <taxon>Eukaryota</taxon>
        <taxon>Fungi</taxon>
        <taxon>Dikarya</taxon>
        <taxon>Ascomycota</taxon>
        <taxon>Saccharomycotina</taxon>
        <taxon>Dipodascomycetes</taxon>
        <taxon>Dipodascales</taxon>
        <taxon>Trichomonascaceae</taxon>
        <taxon>Blastobotrys</taxon>
    </lineage>
</organism>
<dbReference type="InterPro" id="IPR057193">
    <property type="entry name" value="DUF7871"/>
</dbReference>
<feature type="domain" description="DUF7871" evidence="1">
    <location>
        <begin position="2"/>
        <end position="71"/>
    </location>
</feature>
<dbReference type="PhylomeDB" id="A0A060T6S5"/>
<accession>A0A060T6S5</accession>
<dbReference type="AlphaFoldDB" id="A0A060T6S5"/>
<proteinExistence type="predicted"/>
<name>A0A060T6S5_BLAAD</name>
<keyword evidence="2" id="KW-0378">Hydrolase</keyword>
<dbReference type="PANTHER" id="PTHR40620">
    <property type="entry name" value="RESISTANCE PROTEIN CRD2, PUTATIVE (AFU_ORTHOLOGUE AFUA_4G04318)-RELATED"/>
    <property type="match status" value="1"/>
</dbReference>
<dbReference type="PANTHER" id="PTHR40620:SF1">
    <property type="entry name" value="RESISTANCE PROTEIN CRD2, PUTATIVE (AFU_ORTHOLOGUE AFUA_4G04318)-RELATED"/>
    <property type="match status" value="1"/>
</dbReference>
<evidence type="ECO:0000259" key="1">
    <source>
        <dbReference type="Pfam" id="PF25277"/>
    </source>
</evidence>
<sequence length="78" mass="8097">MVCCKKGNGVCVCAQEATCSCGARPAQECNCSKASSENAPINGAACSCGKRQAHACTCSRSTEENGLREGEVDFTNMK</sequence>
<dbReference type="GO" id="GO:0016787">
    <property type="term" value="F:hydrolase activity"/>
    <property type="evidence" value="ECO:0007669"/>
    <property type="project" value="UniProtKB-KW"/>
</dbReference>
<protein>
    <submittedName>
        <fullName evidence="2">ARAD1B14476p</fullName>
        <ecNumber evidence="2">3.6.1.3</ecNumber>
    </submittedName>
</protein>
<gene>
    <name evidence="2" type="ORF">GNLVRS02_ARAD1B14476g</name>
</gene>
<dbReference type="EC" id="3.6.1.3" evidence="2"/>
<evidence type="ECO:0000313" key="2">
    <source>
        <dbReference type="EMBL" id="CDP36499.1"/>
    </source>
</evidence>
<dbReference type="EMBL" id="HG937692">
    <property type="protein sequence ID" value="CDP36499.1"/>
    <property type="molecule type" value="Genomic_DNA"/>
</dbReference>
<reference evidence="2" key="2">
    <citation type="submission" date="2014-06" db="EMBL/GenBank/DDBJ databases">
        <title>The complete genome of Blastobotrys (Arxula) adeninivorans LS3 - a yeast of biotechnological interest.</title>
        <authorList>
            <person name="Kunze G."/>
            <person name="Gaillardin C."/>
            <person name="Czernicka M."/>
            <person name="Durrens P."/>
            <person name="Martin T."/>
            <person name="Boer E."/>
            <person name="Gabaldon T."/>
            <person name="Cruz J."/>
            <person name="Talla E."/>
            <person name="Marck C."/>
            <person name="Goffeau A."/>
            <person name="Barbe V."/>
            <person name="Baret P."/>
            <person name="Baronian K."/>
            <person name="Beier S."/>
            <person name="Bleykasten C."/>
            <person name="Bode R."/>
            <person name="Casaregola S."/>
            <person name="Despons L."/>
            <person name="Fairhead C."/>
            <person name="Giersberg M."/>
            <person name="Gierski P."/>
            <person name="Hahnel U."/>
            <person name="Hartmann A."/>
            <person name="Jankowska D."/>
            <person name="Jubin C."/>
            <person name="Jung P."/>
            <person name="Lafontaine I."/>
            <person name="Leh-Louis V."/>
            <person name="Lemaire M."/>
            <person name="Marcet-Houben M."/>
            <person name="Mascher M."/>
            <person name="Morel G."/>
            <person name="Richard G.-F."/>
            <person name="Riechen J."/>
            <person name="Sacerdot C."/>
            <person name="Sarkar A."/>
            <person name="Savel G."/>
            <person name="Schacherer J."/>
            <person name="Sherman D."/>
            <person name="Straub M.-L."/>
            <person name="Stein N."/>
            <person name="Thierry A."/>
            <person name="Trautwein-Schult A."/>
            <person name="Westhof E."/>
            <person name="Worch S."/>
            <person name="Dujon B."/>
            <person name="Souciet J.-L."/>
            <person name="Wincker P."/>
            <person name="Scholz U."/>
            <person name="Neuveglise N."/>
        </authorList>
    </citation>
    <scope>NUCLEOTIDE SEQUENCE</scope>
    <source>
        <strain evidence="2">LS3</strain>
    </source>
</reference>